<dbReference type="Pfam" id="PF05638">
    <property type="entry name" value="T6SS_HCP"/>
    <property type="match status" value="1"/>
</dbReference>
<dbReference type="SUPFAM" id="SSF141452">
    <property type="entry name" value="Hcp1-like"/>
    <property type="match status" value="1"/>
</dbReference>
<dbReference type="Gene3D" id="2.30.110.20">
    <property type="entry name" value="Hcp1-like"/>
    <property type="match status" value="1"/>
</dbReference>
<dbReference type="InterPro" id="IPR036624">
    <property type="entry name" value="Hcp1-lik_sf"/>
</dbReference>
<sequence>QFSESKNPQQKLTNTAFINFGEVVSDTKDGQYAGWFAIDSVQWGLGLGISSGRYSRKKDKPVTFDEEGFAERQCSEPSISEISITKSHTKESPLLAFHSVTRRPFKKITIDVTTDGKPVSRYVLRKVYISGYSTSWGRKDTLDESISLNFGSLEYVSFDDSGAHFSSVLYHLDDGSTTLKKGVDLEQVEKVEKPAKDDNEEDY</sequence>
<comment type="caution">
    <text evidence="1">The sequence shown here is derived from an EMBL/GenBank/DDBJ whole genome shotgun (WGS) entry which is preliminary data.</text>
</comment>
<dbReference type="EMBL" id="JAOPGA020000059">
    <property type="protein sequence ID" value="KAL0476574.1"/>
    <property type="molecule type" value="Genomic_DNA"/>
</dbReference>
<accession>A0AAW2YHJ9</accession>
<keyword evidence="2" id="KW-1185">Reference proteome</keyword>
<organism evidence="1 2">
    <name type="scientific">Acrasis kona</name>
    <dbReference type="NCBI Taxonomy" id="1008807"/>
    <lineage>
        <taxon>Eukaryota</taxon>
        <taxon>Discoba</taxon>
        <taxon>Heterolobosea</taxon>
        <taxon>Tetramitia</taxon>
        <taxon>Eutetramitia</taxon>
        <taxon>Acrasidae</taxon>
        <taxon>Acrasis</taxon>
    </lineage>
</organism>
<dbReference type="InterPro" id="IPR008514">
    <property type="entry name" value="T6SS_Hcp"/>
</dbReference>
<evidence type="ECO:0000313" key="1">
    <source>
        <dbReference type="EMBL" id="KAL0476574.1"/>
    </source>
</evidence>
<dbReference type="AlphaFoldDB" id="A0AAW2YHJ9"/>
<dbReference type="Proteomes" id="UP001431209">
    <property type="component" value="Unassembled WGS sequence"/>
</dbReference>
<gene>
    <name evidence="1" type="ORF">AKO1_006046</name>
</gene>
<proteinExistence type="predicted"/>
<evidence type="ECO:0000313" key="2">
    <source>
        <dbReference type="Proteomes" id="UP001431209"/>
    </source>
</evidence>
<protein>
    <submittedName>
        <fullName evidence="1">ZMYM6</fullName>
    </submittedName>
</protein>
<feature type="non-terminal residue" evidence="1">
    <location>
        <position position="1"/>
    </location>
</feature>
<reference evidence="1 2" key="1">
    <citation type="submission" date="2024-03" db="EMBL/GenBank/DDBJ databases">
        <title>The Acrasis kona genome and developmental transcriptomes reveal deep origins of eukaryotic multicellular pathways.</title>
        <authorList>
            <person name="Sheikh S."/>
            <person name="Fu C.-J."/>
            <person name="Brown M.W."/>
            <person name="Baldauf S.L."/>
        </authorList>
    </citation>
    <scope>NUCLEOTIDE SEQUENCE [LARGE SCALE GENOMIC DNA]</scope>
    <source>
        <strain evidence="1 2">ATCC MYA-3509</strain>
    </source>
</reference>
<name>A0AAW2YHJ9_9EUKA</name>